<name>A0A2Y9CKL2_9GAMM</name>
<evidence type="ECO:0000313" key="1">
    <source>
        <dbReference type="EMBL" id="AWK15710.1"/>
    </source>
</evidence>
<proteinExistence type="predicted"/>
<reference evidence="1 2" key="1">
    <citation type="submission" date="2017-05" db="EMBL/GenBank/DDBJ databases">
        <title>Genome sequence of Candidatus Fukatsuia symbiotica and Candidatus Hamiltonella defensa from Acyrthosiphon pisum strain 5D.</title>
        <authorList>
            <person name="Patel V.A."/>
            <person name="Chevignon G."/>
            <person name="Russell J.A."/>
            <person name="Oliver K.M."/>
        </authorList>
    </citation>
    <scope>NUCLEOTIDE SEQUENCE [LARGE SCALE GENOMIC DNA]</scope>
    <source>
        <strain evidence="1 2">5D</strain>
        <plasmid evidence="2">p5d_fsymbiotica-3</plasmid>
    </source>
</reference>
<sequence length="1353" mass="154667">MNQKITVPGALASTDTVRPDYFSEVLINQFNQSSPLAINILAAKQTNEQIWQSLPLANKVKYIIYLAYKNNSSQTEIKLLLQTLSWSAEEIENNWHNISPSILHYIEYALQLSSALYDIPGMPFITALASFDNHIVQGVNTRMINWPAATLDRAQLYSLMQTLSQWINWNKIKNKPLTTTEALLGVIDYYDPHYALSDILAEYDKKYQAIVDQAVLLYSLSQAENSLFNMDLPALRHAFIAVVEKEEGEKKILDQLFINTNAIDETDNTPVIAFDGFAFKYALGKTFSDLANELKKLSVFFFLTDTEQTRILEKKLLAIEESKQYVIGTVQHSLASSVIRINQHHNQPVIDHWQSDQALLKEFKALIQHWNQHKHYPLHPFLLFSLHLAQSCRIDFKQDAAPQKTATLLQDAHERLLAVFGEPPHFDLRQATGEILSNYDLNQEEMQQIHEYIILQSHLITLPSPAVMTGDYFQEFWHRAQRGYDLLNRDIRLPARSVNAPAELSAKWQHFIAQLPNNPWFRAKAKDNLIMCKQSLNTDGIQQEIDHLLTTCRQDQCRLQLDPITQFTVGDVFEELINLIPVVGAAYNIEQGIRHHDWLQTLIGTLALGFDGASLLYNGLKNGISETEVNFHSLMENDKKVISTVSRATSQVTDLPITHWTDNIEAITIKPDPYDLALPRARIPLSFQEQALHVRQGAQGIKWKDYSLVYVINQDRVMPIKNSKGGFFYEVDWQTEKPNYANRITREAGGKYYSKLSLKGGGHYQRKATSAYLNAWFWHLGDSVTVNTVSRFLSKAKNTRRFPHFDNLFHARFELALERGQSPSILIQIYHTMYSRSPTFRRLFNYAVDFLNKTFQIKITSTLSPQFNVHKGQIKFPSASTLPLMPQYVNLLGTSAEFSAARIYLHEMLHVLSDLEDPMPGLASVFNRGPIVYFTERILFEAGEVSPGRLSYEVSLNDTFLPTDPDVVDDILSTEGMDDAALSTPTEENDQPRSLISSNYLSASSNSSTTIDVTQLSPRKSIPPEPLASSSDMMNLVIKKIITEDLELDLTLDASVDNSRVEPTAHTVILGYELNRHRTVFDAIKYKKHFNEMNDPLLSRIGTYFHSVFNSNISEIKNTSWSRLGRITSQYLLRHPPSLKIRLKNIVENCYYYRKTFRKILLFAKTELAKSLQEIKWTFILDKKYTENYLVDNAQCILINQDEHSITLRHHQAFAYLSSTGIQPLSLERQVISALVSLCLKDTKFPSDHLQIEKIGRGISVYLSNKILQEAGYQQPIQLTEDLLPLYVLDGHQGETLLKKMKTKWQANHQDQMTELNILNASLLELQNKLLAKTTTARRLAEIQDRYLATLEK</sequence>
<dbReference type="KEGG" id="fsm:CCS41_14985"/>
<keyword evidence="2" id="KW-1185">Reference proteome</keyword>
<dbReference type="OrthoDB" id="8940880at2"/>
<accession>A0A2Y9CKL2</accession>
<keyword evidence="1" id="KW-0614">Plasmid</keyword>
<protein>
    <submittedName>
        <fullName evidence="1">Uncharacterized protein</fullName>
    </submittedName>
</protein>
<evidence type="ECO:0000313" key="2">
    <source>
        <dbReference type="Proteomes" id="UP000261875"/>
    </source>
</evidence>
<gene>
    <name evidence="1" type="ORF">CCS41_14985</name>
</gene>
<dbReference type="EMBL" id="CP021662">
    <property type="protein sequence ID" value="AWK15710.1"/>
    <property type="molecule type" value="Genomic_DNA"/>
</dbReference>
<dbReference type="RefSeq" id="WP_119797999.1">
    <property type="nucleotide sequence ID" value="NZ_CP021662.1"/>
</dbReference>
<geneLocation type="plasmid" evidence="2">
    <name>p5d_fsymbiotica-3</name>
</geneLocation>
<dbReference type="Proteomes" id="UP000261875">
    <property type="component" value="Plasmid p5D_Fsymbiotica-3"/>
</dbReference>
<organism evidence="1 2">
    <name type="scientific">Candidatus Fukatsuia symbiotica</name>
    <dbReference type="NCBI Taxonomy" id="1878942"/>
    <lineage>
        <taxon>Bacteria</taxon>
        <taxon>Pseudomonadati</taxon>
        <taxon>Pseudomonadota</taxon>
        <taxon>Gammaproteobacteria</taxon>
        <taxon>Enterobacterales</taxon>
        <taxon>Yersiniaceae</taxon>
        <taxon>Candidatus Fukatsuia</taxon>
    </lineage>
</organism>